<reference evidence="1 2" key="1">
    <citation type="submission" date="2019-03" db="EMBL/GenBank/DDBJ databases">
        <title>Genomic Encyclopedia of Type Strains, Phase IV (KMG-IV): sequencing the most valuable type-strain genomes for metagenomic binning, comparative biology and taxonomic classification.</title>
        <authorList>
            <person name="Goeker M."/>
        </authorList>
    </citation>
    <scope>NUCLEOTIDE SEQUENCE [LARGE SCALE GENOMIC DNA]</scope>
    <source>
        <strain evidence="1 2">DSM 13587</strain>
    </source>
</reference>
<proteinExistence type="predicted"/>
<evidence type="ECO:0000313" key="1">
    <source>
        <dbReference type="EMBL" id="TCT22742.1"/>
    </source>
</evidence>
<sequence>MIYRDLETDPASFGAIIADRHLAADQFASTHHETIRRHYARSGVYALDKETALQAAVDLLNYLRPSPRQRTLHRFDH</sequence>
<keyword evidence="2" id="KW-1185">Reference proteome</keyword>
<organism evidence="1 2">
    <name type="scientific">Thiobaca trueperi</name>
    <dbReference type="NCBI Taxonomy" id="127458"/>
    <lineage>
        <taxon>Bacteria</taxon>
        <taxon>Pseudomonadati</taxon>
        <taxon>Pseudomonadota</taxon>
        <taxon>Gammaproteobacteria</taxon>
        <taxon>Chromatiales</taxon>
        <taxon>Chromatiaceae</taxon>
        <taxon>Thiobaca</taxon>
    </lineage>
</organism>
<gene>
    <name evidence="1" type="ORF">EDC35_10273</name>
</gene>
<comment type="caution">
    <text evidence="1">The sequence shown here is derived from an EMBL/GenBank/DDBJ whole genome shotgun (WGS) entry which is preliminary data.</text>
</comment>
<dbReference type="OrthoDB" id="5771984at2"/>
<dbReference type="AlphaFoldDB" id="A0A4V2V1W6"/>
<accession>A0A4V2V1W6</accession>
<evidence type="ECO:0000313" key="2">
    <source>
        <dbReference type="Proteomes" id="UP000295717"/>
    </source>
</evidence>
<dbReference type="Proteomes" id="UP000295717">
    <property type="component" value="Unassembled WGS sequence"/>
</dbReference>
<dbReference type="EMBL" id="SMAO01000002">
    <property type="protein sequence ID" value="TCT22742.1"/>
    <property type="molecule type" value="Genomic_DNA"/>
</dbReference>
<name>A0A4V2V1W6_9GAMM</name>
<protein>
    <submittedName>
        <fullName evidence="1">Uncharacterized protein</fullName>
    </submittedName>
</protein>
<dbReference type="RefSeq" id="WP_132975840.1">
    <property type="nucleotide sequence ID" value="NZ_SMAO01000002.1"/>
</dbReference>